<sequence>MERLNWGYIQLGLVALIFGGLQVWWISSVFWRRDLARPQSGGEFRKSLERIWKKEQRQG</sequence>
<evidence type="ECO:0000313" key="3">
    <source>
        <dbReference type="Proteomes" id="UP000243002"/>
    </source>
</evidence>
<feature type="transmembrane region" description="Helical" evidence="1">
    <location>
        <begin position="6"/>
        <end position="27"/>
    </location>
</feature>
<keyword evidence="3" id="KW-1185">Reference proteome</keyword>
<dbReference type="OrthoDB" id="560510at2"/>
<gene>
    <name evidence="2" type="ORF">C7K55_09075</name>
</gene>
<reference evidence="2 3" key="1">
    <citation type="journal article" date="2018" name="Environ. Microbiol.">
        <title>Ecological and genomic features of two widespread freshwater picocyanobacteria.</title>
        <authorList>
            <person name="Cabello-Yeves P.J."/>
            <person name="Picazo A."/>
            <person name="Camacho A."/>
            <person name="Callieri C."/>
            <person name="Rosselli R."/>
            <person name="Roda-Garcia J.J."/>
            <person name="Coutinho F.H."/>
            <person name="Rodriguez-Valera F."/>
        </authorList>
    </citation>
    <scope>NUCLEOTIDE SEQUENCE [LARGE SCALE GENOMIC DNA]</scope>
    <source>
        <strain evidence="2 3">Tous</strain>
    </source>
</reference>
<dbReference type="EMBL" id="PXXO01000009">
    <property type="protein sequence ID" value="PSJ04846.1"/>
    <property type="molecule type" value="Genomic_DNA"/>
</dbReference>
<accession>A0A2P7MUJ0</accession>
<name>A0A2P7MUJ0_9CYAN</name>
<keyword evidence="1" id="KW-0812">Transmembrane</keyword>
<keyword evidence="1" id="KW-0472">Membrane</keyword>
<keyword evidence="1" id="KW-1133">Transmembrane helix</keyword>
<dbReference type="RefSeq" id="WP_106632407.1">
    <property type="nucleotide sequence ID" value="NZ_PXXO01000009.1"/>
</dbReference>
<proteinExistence type="predicted"/>
<evidence type="ECO:0000256" key="1">
    <source>
        <dbReference type="SAM" id="Phobius"/>
    </source>
</evidence>
<comment type="caution">
    <text evidence="2">The sequence shown here is derived from an EMBL/GenBank/DDBJ whole genome shotgun (WGS) entry which is preliminary data.</text>
</comment>
<dbReference type="AlphaFoldDB" id="A0A2P7MUJ0"/>
<evidence type="ECO:0000313" key="2">
    <source>
        <dbReference type="EMBL" id="PSJ04846.1"/>
    </source>
</evidence>
<organism evidence="2 3">
    <name type="scientific">Cyanobium usitatum str. Tous</name>
    <dbReference type="NCBI Taxonomy" id="2116684"/>
    <lineage>
        <taxon>Bacteria</taxon>
        <taxon>Bacillati</taxon>
        <taxon>Cyanobacteriota</taxon>
        <taxon>Cyanophyceae</taxon>
        <taxon>Synechococcales</taxon>
        <taxon>Prochlorococcaceae</taxon>
        <taxon>Cyanobium</taxon>
    </lineage>
</organism>
<dbReference type="Proteomes" id="UP000243002">
    <property type="component" value="Unassembled WGS sequence"/>
</dbReference>
<protein>
    <submittedName>
        <fullName evidence="2">Uncharacterized protein</fullName>
    </submittedName>
</protein>